<feature type="transmembrane region" description="Helical" evidence="2">
    <location>
        <begin position="70"/>
        <end position="92"/>
    </location>
</feature>
<feature type="transmembrane region" description="Helical" evidence="2">
    <location>
        <begin position="234"/>
        <end position="255"/>
    </location>
</feature>
<name>A0ABW0FFY4_9MICO</name>
<feature type="transmembrane region" description="Helical" evidence="2">
    <location>
        <begin position="311"/>
        <end position="329"/>
    </location>
</feature>
<evidence type="ECO:0000256" key="2">
    <source>
        <dbReference type="SAM" id="Phobius"/>
    </source>
</evidence>
<keyword evidence="4" id="KW-0012">Acyltransferase</keyword>
<dbReference type="InterPro" id="IPR002656">
    <property type="entry name" value="Acyl_transf_3_dom"/>
</dbReference>
<keyword evidence="5" id="KW-1185">Reference proteome</keyword>
<comment type="caution">
    <text evidence="4">The sequence shown here is derived from an EMBL/GenBank/DDBJ whole genome shotgun (WGS) entry which is preliminary data.</text>
</comment>
<protein>
    <submittedName>
        <fullName evidence="4">Acyltransferase</fullName>
        <ecNumber evidence="4">2.3.1.-</ecNumber>
    </submittedName>
</protein>
<dbReference type="GeneID" id="303295886"/>
<feature type="transmembrane region" description="Helical" evidence="2">
    <location>
        <begin position="202"/>
        <end position="222"/>
    </location>
</feature>
<gene>
    <name evidence="4" type="ORF">ACFPK8_08700</name>
</gene>
<evidence type="ECO:0000259" key="3">
    <source>
        <dbReference type="Pfam" id="PF01757"/>
    </source>
</evidence>
<dbReference type="InterPro" id="IPR036927">
    <property type="entry name" value="Cyt_c_oxase-like_su1_sf"/>
</dbReference>
<feature type="transmembrane region" description="Helical" evidence="2">
    <location>
        <begin position="349"/>
        <end position="367"/>
    </location>
</feature>
<feature type="transmembrane region" description="Helical" evidence="2">
    <location>
        <begin position="151"/>
        <end position="169"/>
    </location>
</feature>
<keyword evidence="2" id="KW-0472">Membrane</keyword>
<sequence>MTITQAPRSPRTAPTSPTAATGRDPVIDLVRALCVVAIVLLHGLQMGVTVGPHGPVLEYATVGASWYPPVTWLLQVLPVFFVIGGFSGMLAFRRLRDRGGTATDFVVGRVHRLLLPAVVTISVVGVVLAVLQVRGVPPELLLEAGVRYGQPLWFLGVFLGSQAVLPTLLRAHERAPLGTLAVLGAGALGVDALRSLTGLDAVGYANLAFAWLALQQLGFFLAEGRLDALRPVTRVRIGAGAVALLAGAFALGIFSPDLIAQMNPPTSALLLVGVAQTAAFTLLRPTLAALIERPRLSAVTAFVTARTMTIYLWNLPVLLTMAGVSAYLAEHGGLLLPDPSGLLWWTLRPSWLVLSLVLTAAVAWALGGMERRRLHHPTTSSSRAQQAVLLALAGVLVPLLAGTTVLTALLAAGLFLTALSRVQAPRVSRVPLASKAPQAPASPHVSGAPQVAGAPQASGAEPHVGTLQVTGAAGR</sequence>
<evidence type="ECO:0000256" key="1">
    <source>
        <dbReference type="SAM" id="MobiDB-lite"/>
    </source>
</evidence>
<dbReference type="Proteomes" id="UP001595937">
    <property type="component" value="Unassembled WGS sequence"/>
</dbReference>
<proteinExistence type="predicted"/>
<evidence type="ECO:0000313" key="5">
    <source>
        <dbReference type="Proteomes" id="UP001595937"/>
    </source>
</evidence>
<feature type="transmembrane region" description="Helical" evidence="2">
    <location>
        <begin position="113"/>
        <end position="131"/>
    </location>
</feature>
<feature type="transmembrane region" description="Helical" evidence="2">
    <location>
        <begin position="388"/>
        <end position="416"/>
    </location>
</feature>
<dbReference type="Pfam" id="PF01757">
    <property type="entry name" value="Acyl_transf_3"/>
    <property type="match status" value="1"/>
</dbReference>
<accession>A0ABW0FFY4</accession>
<dbReference type="RefSeq" id="WP_343922114.1">
    <property type="nucleotide sequence ID" value="NZ_BAAAIR010000006.1"/>
</dbReference>
<keyword evidence="2" id="KW-1133">Transmembrane helix</keyword>
<feature type="transmembrane region" description="Helical" evidence="2">
    <location>
        <begin position="176"/>
        <end position="196"/>
    </location>
</feature>
<keyword evidence="2" id="KW-0812">Transmembrane</keyword>
<dbReference type="GO" id="GO:0016746">
    <property type="term" value="F:acyltransferase activity"/>
    <property type="evidence" value="ECO:0007669"/>
    <property type="project" value="UniProtKB-KW"/>
</dbReference>
<keyword evidence="4" id="KW-0808">Transferase</keyword>
<dbReference type="EMBL" id="JBHSLN010000022">
    <property type="protein sequence ID" value="MFC5297589.1"/>
    <property type="molecule type" value="Genomic_DNA"/>
</dbReference>
<organism evidence="4 5">
    <name type="scientific">Brachybacterium tyrofermentans</name>
    <dbReference type="NCBI Taxonomy" id="47848"/>
    <lineage>
        <taxon>Bacteria</taxon>
        <taxon>Bacillati</taxon>
        <taxon>Actinomycetota</taxon>
        <taxon>Actinomycetes</taxon>
        <taxon>Micrococcales</taxon>
        <taxon>Dermabacteraceae</taxon>
        <taxon>Brachybacterium</taxon>
    </lineage>
</organism>
<feature type="transmembrane region" description="Helical" evidence="2">
    <location>
        <begin position="29"/>
        <end position="50"/>
    </location>
</feature>
<reference evidence="5" key="1">
    <citation type="journal article" date="2019" name="Int. J. Syst. Evol. Microbiol.">
        <title>The Global Catalogue of Microorganisms (GCM) 10K type strain sequencing project: providing services to taxonomists for standard genome sequencing and annotation.</title>
        <authorList>
            <consortium name="The Broad Institute Genomics Platform"/>
            <consortium name="The Broad Institute Genome Sequencing Center for Infectious Disease"/>
            <person name="Wu L."/>
            <person name="Ma J."/>
        </authorList>
    </citation>
    <scope>NUCLEOTIDE SEQUENCE [LARGE SCALE GENOMIC DNA]</scope>
    <source>
        <strain evidence="5">CGMCC 1.16455</strain>
    </source>
</reference>
<feature type="domain" description="Acyltransferase 3" evidence="3">
    <location>
        <begin position="27"/>
        <end position="366"/>
    </location>
</feature>
<evidence type="ECO:0000313" key="4">
    <source>
        <dbReference type="EMBL" id="MFC5297589.1"/>
    </source>
</evidence>
<feature type="region of interest" description="Disordered" evidence="1">
    <location>
        <begin position="434"/>
        <end position="475"/>
    </location>
</feature>
<dbReference type="EC" id="2.3.1.-" evidence="4"/>
<feature type="region of interest" description="Disordered" evidence="1">
    <location>
        <begin position="1"/>
        <end position="20"/>
    </location>
</feature>
<feature type="transmembrane region" description="Helical" evidence="2">
    <location>
        <begin position="267"/>
        <end position="291"/>
    </location>
</feature>
<dbReference type="SUPFAM" id="SSF81442">
    <property type="entry name" value="Cytochrome c oxidase subunit I-like"/>
    <property type="match status" value="1"/>
</dbReference>